<accession>A0AAE4PY35</accession>
<evidence type="ECO:0000259" key="1">
    <source>
        <dbReference type="Pfam" id="PF13524"/>
    </source>
</evidence>
<comment type="caution">
    <text evidence="2">The sequence shown here is derived from an EMBL/GenBank/DDBJ whole genome shotgun (WGS) entry which is preliminary data.</text>
</comment>
<name>A0AAE4PY35_9GAMM</name>
<reference evidence="2" key="1">
    <citation type="submission" date="2023-05" db="EMBL/GenBank/DDBJ databases">
        <title>Colonisation of extended spectrum b-lactamase- and carbapenemase-producing bacteria on hospital surfaces from low- and middle-income countries.</title>
        <authorList>
            <person name="Nieto-Rosado M."/>
            <person name="Sands K."/>
            <person name="Iregbu K."/>
            <person name="Zahra R."/>
            <person name="Mazarati J.B."/>
            <person name="Mehtar S."/>
            <person name="Barnards-Group B."/>
            <person name="Walsh T.R."/>
        </authorList>
    </citation>
    <scope>NUCLEOTIDE SEQUENCE</scope>
    <source>
        <strain evidence="2">PP-E493</strain>
    </source>
</reference>
<feature type="domain" description="Spore protein YkvP/CgeB glycosyl transferase-like" evidence="1">
    <location>
        <begin position="236"/>
        <end position="374"/>
    </location>
</feature>
<dbReference type="EMBL" id="JASGOQ010000001">
    <property type="protein sequence ID" value="MDV5390403.1"/>
    <property type="molecule type" value="Genomic_DNA"/>
</dbReference>
<keyword evidence="2" id="KW-0808">Transferase</keyword>
<dbReference type="Pfam" id="PF13524">
    <property type="entry name" value="Glyco_trans_1_2"/>
    <property type="match status" value="1"/>
</dbReference>
<sequence length="394" mass="45161">MDDTPSNTNAARIIVFEHPVVAQDCVDALVNLGFLVSYMPIKENVMRIMTDRPDYVFTINFNQYVSEACELLKIPYLAWVIDTPCYSVYDKAINNSCSFTFMYDVAVAQRLRDQGVKQVYHLPVAANLARINQVLQHEDDTSLANDIVLVGNLTKTEYHSFIMPKLTTATLASCNSLIESLNTPSDTFELAEQISEDLIASIRQESGYHLVGDHHLTTAEKLAYLLGREHSWRERIELIHTLEQRLPIRVYGNNEWQAFAKGYAGYADHYSLMPKIFKHAKININLARSFVEYGLPLRVFDVISCGGFLLTNEKQDLHQLFSNGKDLVIFRDTQDLMEICEYYLEHDAERQAVAAHGLATLMENHTYHHRMIDMFTTVQNHLRGLPTTLSRWYI</sequence>
<dbReference type="RefSeq" id="WP_037430102.1">
    <property type="nucleotide sequence ID" value="NZ_AP026732.1"/>
</dbReference>
<protein>
    <submittedName>
        <fullName evidence="2">Glycosyltransferase</fullName>
        <ecNumber evidence="2">2.4.-.-</ecNumber>
    </submittedName>
</protein>
<dbReference type="GO" id="GO:0016757">
    <property type="term" value="F:glycosyltransferase activity"/>
    <property type="evidence" value="ECO:0007669"/>
    <property type="project" value="UniProtKB-KW"/>
</dbReference>
<dbReference type="Proteomes" id="UP001187859">
    <property type="component" value="Unassembled WGS sequence"/>
</dbReference>
<dbReference type="EC" id="2.4.-.-" evidence="2"/>
<keyword evidence="2" id="KW-0328">Glycosyltransferase</keyword>
<evidence type="ECO:0000313" key="3">
    <source>
        <dbReference type="Proteomes" id="UP001187859"/>
    </source>
</evidence>
<gene>
    <name evidence="2" type="ORF">QM089_09090</name>
</gene>
<proteinExistence type="predicted"/>
<dbReference type="InterPro" id="IPR055259">
    <property type="entry name" value="YkvP/CgeB_Glyco_trans-like"/>
</dbReference>
<evidence type="ECO:0000313" key="2">
    <source>
        <dbReference type="EMBL" id="MDV5390403.1"/>
    </source>
</evidence>
<dbReference type="AlphaFoldDB" id="A0AAE4PY35"/>
<organism evidence="2 3">
    <name type="scientific">Shewanella xiamenensis</name>
    <dbReference type="NCBI Taxonomy" id="332186"/>
    <lineage>
        <taxon>Bacteria</taxon>
        <taxon>Pseudomonadati</taxon>
        <taxon>Pseudomonadota</taxon>
        <taxon>Gammaproteobacteria</taxon>
        <taxon>Alteromonadales</taxon>
        <taxon>Shewanellaceae</taxon>
        <taxon>Shewanella</taxon>
    </lineage>
</organism>